<dbReference type="RefSeq" id="WP_271276038.1">
    <property type="nucleotide sequence ID" value="NZ_BAABFD010000025.1"/>
</dbReference>
<gene>
    <name evidence="1" type="ORF">OUY24_10295</name>
</gene>
<reference evidence="1 2" key="1">
    <citation type="submission" date="2022-11" db="EMBL/GenBank/DDBJ databases">
        <title>Nonomuraea corallina sp. nov., a new species of the genus Nonomuraea isolated from sea side sediment in Thai sea.</title>
        <authorList>
            <person name="Ngamcharungchit C."/>
            <person name="Matsumoto A."/>
            <person name="Suriyachadkun C."/>
            <person name="Panbangred W."/>
            <person name="Inahashi Y."/>
            <person name="Intra B."/>
        </authorList>
    </citation>
    <scope>NUCLEOTIDE SEQUENCE [LARGE SCALE GENOMIC DNA]</scope>
    <source>
        <strain evidence="1 2">DSM 43553</strain>
    </source>
</reference>
<accession>A0ABT4SUS0</accession>
<protein>
    <submittedName>
        <fullName evidence="1">Uncharacterized protein</fullName>
    </submittedName>
</protein>
<dbReference type="EMBL" id="JAPNUD010000019">
    <property type="protein sequence ID" value="MDA0641007.1"/>
    <property type="molecule type" value="Genomic_DNA"/>
</dbReference>
<sequence length="100" mass="11474">MAVRQPRRVAWEAARIFVPAAATEVYWWLSEAVGHYLGVMYELKLAETRLRLAEEPGATPLEIITWRISLDELLDERPGELSILAQLAEETADRIRRART</sequence>
<organism evidence="1 2">
    <name type="scientific">Nonomuraea ferruginea</name>
    <dbReference type="NCBI Taxonomy" id="46174"/>
    <lineage>
        <taxon>Bacteria</taxon>
        <taxon>Bacillati</taxon>
        <taxon>Actinomycetota</taxon>
        <taxon>Actinomycetes</taxon>
        <taxon>Streptosporangiales</taxon>
        <taxon>Streptosporangiaceae</taxon>
        <taxon>Nonomuraea</taxon>
    </lineage>
</organism>
<dbReference type="Proteomes" id="UP001212498">
    <property type="component" value="Unassembled WGS sequence"/>
</dbReference>
<proteinExistence type="predicted"/>
<evidence type="ECO:0000313" key="1">
    <source>
        <dbReference type="EMBL" id="MDA0641007.1"/>
    </source>
</evidence>
<keyword evidence="2" id="KW-1185">Reference proteome</keyword>
<comment type="caution">
    <text evidence="1">The sequence shown here is derived from an EMBL/GenBank/DDBJ whole genome shotgun (WGS) entry which is preliminary data.</text>
</comment>
<evidence type="ECO:0000313" key="2">
    <source>
        <dbReference type="Proteomes" id="UP001212498"/>
    </source>
</evidence>
<name>A0ABT4SUS0_9ACTN</name>